<sequence length="200" mass="23520">MKQEIDSFWPATRQHWREWLQEHHDKKQAVWLIYSKKKSATPGITYNEAVEEALCFGWIDSRAKPIDEETYMQFFSRRKPAGGWSKVNKERIQRLIQAGLMTSAGLACIDRAKQNGSWLMLDEIEALIIPADLEQAWQERPKAKSYFSSLSRSDKRTILQWLVLAKRAVTRQNRIDELIELADQQQKPKLLRWTKKHPTL</sequence>
<dbReference type="Proteomes" id="UP001597512">
    <property type="component" value="Unassembled WGS sequence"/>
</dbReference>
<accession>A0ABW6AHY5</accession>
<keyword evidence="2" id="KW-1185">Reference proteome</keyword>
<protein>
    <submittedName>
        <fullName evidence="1">YdeI family protein</fullName>
    </submittedName>
</protein>
<dbReference type="Pfam" id="PF13376">
    <property type="entry name" value="OmdA"/>
    <property type="match status" value="1"/>
</dbReference>
<dbReference type="EMBL" id="JBHUOM010000012">
    <property type="protein sequence ID" value="MFD2935101.1"/>
    <property type="molecule type" value="Genomic_DNA"/>
</dbReference>
<proteinExistence type="predicted"/>
<reference evidence="2" key="1">
    <citation type="journal article" date="2019" name="Int. J. Syst. Evol. Microbiol.">
        <title>The Global Catalogue of Microorganisms (GCM) 10K type strain sequencing project: providing services to taxonomists for standard genome sequencing and annotation.</title>
        <authorList>
            <consortium name="The Broad Institute Genomics Platform"/>
            <consortium name="The Broad Institute Genome Sequencing Center for Infectious Disease"/>
            <person name="Wu L."/>
            <person name="Ma J."/>
        </authorList>
    </citation>
    <scope>NUCLEOTIDE SEQUENCE [LARGE SCALE GENOMIC DNA]</scope>
    <source>
        <strain evidence="2">KCTC 52490</strain>
    </source>
</reference>
<comment type="caution">
    <text evidence="1">The sequence shown here is derived from an EMBL/GenBank/DDBJ whole genome shotgun (WGS) entry which is preliminary data.</text>
</comment>
<name>A0ABW6AHY5_9BACT</name>
<organism evidence="1 2">
    <name type="scientific">Spirosoma flavum</name>
    <dbReference type="NCBI Taxonomy" id="2048557"/>
    <lineage>
        <taxon>Bacteria</taxon>
        <taxon>Pseudomonadati</taxon>
        <taxon>Bacteroidota</taxon>
        <taxon>Cytophagia</taxon>
        <taxon>Cytophagales</taxon>
        <taxon>Cytophagaceae</taxon>
        <taxon>Spirosoma</taxon>
    </lineage>
</organism>
<evidence type="ECO:0000313" key="1">
    <source>
        <dbReference type="EMBL" id="MFD2935101.1"/>
    </source>
</evidence>
<evidence type="ECO:0000313" key="2">
    <source>
        <dbReference type="Proteomes" id="UP001597512"/>
    </source>
</evidence>
<dbReference type="RefSeq" id="WP_381502379.1">
    <property type="nucleotide sequence ID" value="NZ_JBHUOM010000012.1"/>
</dbReference>
<gene>
    <name evidence="1" type="ORF">ACFS25_15015</name>
</gene>